<dbReference type="SUPFAM" id="SSF53474">
    <property type="entry name" value="alpha/beta-Hydrolases"/>
    <property type="match status" value="1"/>
</dbReference>
<proteinExistence type="predicted"/>
<evidence type="ECO:0000313" key="2">
    <source>
        <dbReference type="EMBL" id="OGH65425.1"/>
    </source>
</evidence>
<dbReference type="InterPro" id="IPR000073">
    <property type="entry name" value="AB_hydrolase_1"/>
</dbReference>
<dbReference type="Proteomes" id="UP000176282">
    <property type="component" value="Unassembled WGS sequence"/>
</dbReference>
<dbReference type="AlphaFoldDB" id="A0A1F6M1F6"/>
<accession>A0A1F6M1F6</accession>
<gene>
    <name evidence="2" type="ORF">A3J66_02290</name>
</gene>
<dbReference type="PANTHER" id="PTHR46438:SF11">
    <property type="entry name" value="LIPASE-RELATED"/>
    <property type="match status" value="1"/>
</dbReference>
<dbReference type="EMBL" id="MFQB01000048">
    <property type="protein sequence ID" value="OGH65425.1"/>
    <property type="molecule type" value="Genomic_DNA"/>
</dbReference>
<feature type="domain" description="AB hydrolase-1" evidence="1">
    <location>
        <begin position="39"/>
        <end position="286"/>
    </location>
</feature>
<evidence type="ECO:0000313" key="3">
    <source>
        <dbReference type="Proteomes" id="UP000176282"/>
    </source>
</evidence>
<dbReference type="Gene3D" id="3.40.50.1820">
    <property type="entry name" value="alpha/beta hydrolase"/>
    <property type="match status" value="1"/>
</dbReference>
<reference evidence="2 3" key="1">
    <citation type="journal article" date="2016" name="Nat. Commun.">
        <title>Thousands of microbial genomes shed light on interconnected biogeochemical processes in an aquifer system.</title>
        <authorList>
            <person name="Anantharaman K."/>
            <person name="Brown C.T."/>
            <person name="Hug L.A."/>
            <person name="Sharon I."/>
            <person name="Castelle C.J."/>
            <person name="Probst A.J."/>
            <person name="Thomas B.C."/>
            <person name="Singh A."/>
            <person name="Wilkins M.J."/>
            <person name="Karaoz U."/>
            <person name="Brodie E.L."/>
            <person name="Williams K.H."/>
            <person name="Hubbard S.S."/>
            <person name="Banfield J.F."/>
        </authorList>
    </citation>
    <scope>NUCLEOTIDE SEQUENCE [LARGE SCALE GENOMIC DNA]</scope>
</reference>
<dbReference type="Pfam" id="PF12697">
    <property type="entry name" value="Abhydrolase_6"/>
    <property type="match status" value="1"/>
</dbReference>
<dbReference type="PANTHER" id="PTHR46438">
    <property type="entry name" value="ALPHA/BETA-HYDROLASES SUPERFAMILY PROTEIN"/>
    <property type="match status" value="1"/>
</dbReference>
<sequence length="306" mass="34357">MTKEKQLIEVMGIDVRLEQVTILGYTLNYVTAGKGPVALFLHGANIGWGQWYKTLVACAPFFTVIAVDLPGTGGSTKINYHETDIVSQSVPVVEEFIRYIQRQYSVDDVALVGHSFGGWVALKIASEQPDLVRCCALSSPVGFSSDMPLHQRMLGVYPVAWLLSRTVLKPHVENIHKFLLDACYRKEACDRVFSEYVHESMHRGILSHPFLFIHSLLSGLKMRKELVFQSDITDTQIPTCIVFGVFDPVVSYLAHEPRCRTLLPKASIIAYNTGHVPMLEQPDQFNKDLISFLHKHSPACQYGVSY</sequence>
<dbReference type="PRINTS" id="PR00111">
    <property type="entry name" value="ABHYDROLASE"/>
</dbReference>
<protein>
    <recommendedName>
        <fullName evidence="1">AB hydrolase-1 domain-containing protein</fullName>
    </recommendedName>
</protein>
<evidence type="ECO:0000259" key="1">
    <source>
        <dbReference type="Pfam" id="PF12697"/>
    </source>
</evidence>
<organism evidence="2 3">
    <name type="scientific">Candidatus Magasanikbacteria bacterium RIFCSPHIGHO2_02_FULL_47_14</name>
    <dbReference type="NCBI Taxonomy" id="1798680"/>
    <lineage>
        <taxon>Bacteria</taxon>
        <taxon>Candidatus Magasanikiibacteriota</taxon>
    </lineage>
</organism>
<dbReference type="STRING" id="1798680.A3J66_02290"/>
<comment type="caution">
    <text evidence="2">The sequence shown here is derived from an EMBL/GenBank/DDBJ whole genome shotgun (WGS) entry which is preliminary data.</text>
</comment>
<name>A0A1F6M1F6_9BACT</name>
<dbReference type="InterPro" id="IPR029058">
    <property type="entry name" value="AB_hydrolase_fold"/>
</dbReference>